<gene>
    <name evidence="15" type="ORF">Z043_101511</name>
</gene>
<feature type="compositionally biased region" description="Basic and acidic residues" evidence="13">
    <location>
        <begin position="492"/>
        <end position="509"/>
    </location>
</feature>
<dbReference type="EMBL" id="JARO02000328">
    <property type="protein sequence ID" value="KPP78946.1"/>
    <property type="molecule type" value="Genomic_DNA"/>
</dbReference>
<dbReference type="InterPro" id="IPR029052">
    <property type="entry name" value="Metallo-depent_PP-like"/>
</dbReference>
<dbReference type="PANTHER" id="PTHR45673">
    <property type="entry name" value="SERINE/THREONINE-PROTEIN PHOSPHATASE 2B CATALYTIC SUBUNIT 1-RELATED"/>
    <property type="match status" value="1"/>
</dbReference>
<dbReference type="EC" id="3.1.3.16" evidence="12"/>
<evidence type="ECO:0000256" key="12">
    <source>
        <dbReference type="RuleBase" id="RU004273"/>
    </source>
</evidence>
<proteinExistence type="inferred from homology"/>
<dbReference type="AlphaFoldDB" id="A0A0P7UX74"/>
<evidence type="ECO:0000256" key="5">
    <source>
        <dbReference type="ARBA" id="ARBA00022801"/>
    </source>
</evidence>
<dbReference type="Gene3D" id="3.60.21.10">
    <property type="match status" value="1"/>
</dbReference>
<dbReference type="Proteomes" id="UP000034805">
    <property type="component" value="Unassembled WGS sequence"/>
</dbReference>
<comment type="cofactor">
    <cofactor evidence="2">
        <name>Fe(3+)</name>
        <dbReference type="ChEBI" id="CHEBI:29034"/>
    </cofactor>
</comment>
<accession>A0A0P7UX74</accession>
<feature type="compositionally biased region" description="Polar residues" evidence="13">
    <location>
        <begin position="510"/>
        <end position="529"/>
    </location>
</feature>
<dbReference type="PRINTS" id="PR00114">
    <property type="entry name" value="STPHPHTASE"/>
</dbReference>
<comment type="similarity">
    <text evidence="3">Belongs to the PPP phosphatase family. PP-2B subfamily.</text>
</comment>
<dbReference type="FunFam" id="3.60.21.10:FF:000002">
    <property type="entry name" value="Serine/threonine-protein phosphatase"/>
    <property type="match status" value="1"/>
</dbReference>
<keyword evidence="4" id="KW-0479">Metal-binding</keyword>
<name>A0A0P7UX74_SCLFO</name>
<comment type="cofactor">
    <cofactor evidence="1">
        <name>Zn(2+)</name>
        <dbReference type="ChEBI" id="CHEBI:29105"/>
    </cofactor>
</comment>
<dbReference type="SUPFAM" id="SSF56300">
    <property type="entry name" value="Metallo-dependent phosphatases"/>
    <property type="match status" value="1"/>
</dbReference>
<dbReference type="GO" id="GO:0033192">
    <property type="term" value="F:calmodulin-dependent protein phosphatase activity"/>
    <property type="evidence" value="ECO:0007669"/>
    <property type="project" value="InterPro"/>
</dbReference>
<evidence type="ECO:0000259" key="14">
    <source>
        <dbReference type="PROSITE" id="PS00125"/>
    </source>
</evidence>
<dbReference type="CDD" id="cd07416">
    <property type="entry name" value="MPP_PP2B"/>
    <property type="match status" value="1"/>
</dbReference>
<comment type="catalytic activity">
    <reaction evidence="11 12">
        <text>O-phospho-L-threonyl-[protein] + H2O = L-threonyl-[protein] + phosphate</text>
        <dbReference type="Rhea" id="RHEA:47004"/>
        <dbReference type="Rhea" id="RHEA-COMP:11060"/>
        <dbReference type="Rhea" id="RHEA-COMP:11605"/>
        <dbReference type="ChEBI" id="CHEBI:15377"/>
        <dbReference type="ChEBI" id="CHEBI:30013"/>
        <dbReference type="ChEBI" id="CHEBI:43474"/>
        <dbReference type="ChEBI" id="CHEBI:61977"/>
        <dbReference type="EC" id="3.1.3.16"/>
    </reaction>
</comment>
<dbReference type="PROSITE" id="PS00125">
    <property type="entry name" value="SER_THR_PHOSPHATASE"/>
    <property type="match status" value="1"/>
</dbReference>
<reference evidence="15 16" key="1">
    <citation type="submission" date="2015-08" db="EMBL/GenBank/DDBJ databases">
        <title>The genome of the Asian arowana (Scleropages formosus).</title>
        <authorList>
            <person name="Tan M.H."/>
            <person name="Gan H.M."/>
            <person name="Croft L.J."/>
            <person name="Austin C.M."/>
        </authorList>
    </citation>
    <scope>NUCLEOTIDE SEQUENCE [LARGE SCALE GENOMIC DNA]</scope>
    <source>
        <strain evidence="15">Aro1</strain>
    </source>
</reference>
<organism evidence="15 16">
    <name type="scientific">Scleropages formosus</name>
    <name type="common">Asian bonytongue</name>
    <name type="synonym">Osteoglossum formosum</name>
    <dbReference type="NCBI Taxonomy" id="113540"/>
    <lineage>
        <taxon>Eukaryota</taxon>
        <taxon>Metazoa</taxon>
        <taxon>Chordata</taxon>
        <taxon>Craniata</taxon>
        <taxon>Vertebrata</taxon>
        <taxon>Euteleostomi</taxon>
        <taxon>Actinopterygii</taxon>
        <taxon>Neopterygii</taxon>
        <taxon>Teleostei</taxon>
        <taxon>Osteoglossocephala</taxon>
        <taxon>Osteoglossomorpha</taxon>
        <taxon>Osteoglossiformes</taxon>
        <taxon>Osteoglossidae</taxon>
        <taxon>Scleropages</taxon>
    </lineage>
</organism>
<dbReference type="GO" id="GO:0046872">
    <property type="term" value="F:metal ion binding"/>
    <property type="evidence" value="ECO:0007669"/>
    <property type="project" value="UniProtKB-KW"/>
</dbReference>
<evidence type="ECO:0000313" key="16">
    <source>
        <dbReference type="Proteomes" id="UP000034805"/>
    </source>
</evidence>
<evidence type="ECO:0000256" key="7">
    <source>
        <dbReference type="ARBA" id="ARBA00022860"/>
    </source>
</evidence>
<evidence type="ECO:0000256" key="4">
    <source>
        <dbReference type="ARBA" id="ARBA00022723"/>
    </source>
</evidence>
<keyword evidence="7" id="KW-0112">Calmodulin-binding</keyword>
<evidence type="ECO:0000256" key="1">
    <source>
        <dbReference type="ARBA" id="ARBA00001947"/>
    </source>
</evidence>
<sequence length="535" mass="60583">MSRKPAAEQSRQSTTERLVKAVPFPPHQRLSMKELFEDGKPKVDLLKCHLVKEGRLEEDVALRIIRDGANILRQEKCMLEVEAPITVCGDVHGQFFDLMKLFEVGGSPNNTRYLFLGDYVDRGYFSIECVLFLWALKINHPTTLFLLRGNHECRHLTEYFTFKQECKIKYSERVYDACMEAFDCLPLAALLNQQFLCVHGGLSPEINCLDDIRKLDRFKEPPAFGPMCDLLWADPGEDYGSEKTPEHFNHNSVRGCSYFFSYHAVCDFLLNNNLLSVIRAHEAQDAGYRMYRKSQTTGFPSLITIFSAPNYLDVYNNKAAVLKYENNVMNIRQFNCSPHPYWLPNFMDVFTWSLPFVGEKVTEMLVNVLNICSDDELMSEGDDTCEGGTPAARKEVIRNKIRAIGKMARVFSVLRIGQLPLLGFCDEEHTSVFCTDMGACIRREESESVLQLKGLTPTGTLPLGVLSGGRQTLQSAIQGFSPQHKIRSFEEARGLDRINERMPPRRDSQQADSASLKSLNAANCPNKNGTDPPAQ</sequence>
<evidence type="ECO:0000256" key="13">
    <source>
        <dbReference type="SAM" id="MobiDB-lite"/>
    </source>
</evidence>
<evidence type="ECO:0000256" key="9">
    <source>
        <dbReference type="ARBA" id="ARBA00023004"/>
    </source>
</evidence>
<dbReference type="Pfam" id="PF00149">
    <property type="entry name" value="Metallophos"/>
    <property type="match status" value="1"/>
</dbReference>
<dbReference type="InterPro" id="IPR006186">
    <property type="entry name" value="Ser/Thr-sp_prot-phosphatase"/>
</dbReference>
<evidence type="ECO:0000256" key="10">
    <source>
        <dbReference type="ARBA" id="ARBA00047761"/>
    </source>
</evidence>
<evidence type="ECO:0000256" key="11">
    <source>
        <dbReference type="ARBA" id="ARBA00048336"/>
    </source>
</evidence>
<feature type="domain" description="Serine/threonine specific protein phosphatases" evidence="14">
    <location>
        <begin position="147"/>
        <end position="152"/>
    </location>
</feature>
<keyword evidence="8" id="KW-0904">Protein phosphatase</keyword>
<comment type="caution">
    <text evidence="15">The sequence shown here is derived from an EMBL/GenBank/DDBJ whole genome shotgun (WGS) entry which is preliminary data.</text>
</comment>
<evidence type="ECO:0000256" key="3">
    <source>
        <dbReference type="ARBA" id="ARBA00009905"/>
    </source>
</evidence>
<keyword evidence="6" id="KW-0862">Zinc</keyword>
<evidence type="ECO:0000256" key="6">
    <source>
        <dbReference type="ARBA" id="ARBA00022833"/>
    </source>
</evidence>
<protein>
    <recommendedName>
        <fullName evidence="12">Serine/threonine-protein phosphatase</fullName>
        <ecNumber evidence="12">3.1.3.16</ecNumber>
    </recommendedName>
</protein>
<evidence type="ECO:0000313" key="15">
    <source>
        <dbReference type="EMBL" id="KPP78946.1"/>
    </source>
</evidence>
<dbReference type="InterPro" id="IPR043360">
    <property type="entry name" value="PP2B"/>
</dbReference>
<evidence type="ECO:0000256" key="8">
    <source>
        <dbReference type="ARBA" id="ARBA00022912"/>
    </source>
</evidence>
<comment type="catalytic activity">
    <reaction evidence="10">
        <text>O-phospho-L-seryl-[protein] + H2O = L-seryl-[protein] + phosphate</text>
        <dbReference type="Rhea" id="RHEA:20629"/>
        <dbReference type="Rhea" id="RHEA-COMP:9863"/>
        <dbReference type="Rhea" id="RHEA-COMP:11604"/>
        <dbReference type="ChEBI" id="CHEBI:15377"/>
        <dbReference type="ChEBI" id="CHEBI:29999"/>
        <dbReference type="ChEBI" id="CHEBI:43474"/>
        <dbReference type="ChEBI" id="CHEBI:83421"/>
        <dbReference type="EC" id="3.1.3.16"/>
    </reaction>
</comment>
<dbReference type="SMART" id="SM00156">
    <property type="entry name" value="PP2Ac"/>
    <property type="match status" value="1"/>
</dbReference>
<dbReference type="STRING" id="113540.ENSSFOP00015043321"/>
<dbReference type="GO" id="GO:0005516">
    <property type="term" value="F:calmodulin binding"/>
    <property type="evidence" value="ECO:0007669"/>
    <property type="project" value="UniProtKB-KW"/>
</dbReference>
<keyword evidence="9" id="KW-0408">Iron</keyword>
<dbReference type="InterPro" id="IPR041751">
    <property type="entry name" value="MPP_PP2B"/>
</dbReference>
<evidence type="ECO:0000256" key="2">
    <source>
        <dbReference type="ARBA" id="ARBA00001965"/>
    </source>
</evidence>
<keyword evidence="5 12" id="KW-0378">Hydrolase</keyword>
<feature type="region of interest" description="Disordered" evidence="13">
    <location>
        <begin position="492"/>
        <end position="535"/>
    </location>
</feature>
<dbReference type="InterPro" id="IPR004843">
    <property type="entry name" value="Calcineurin-like_PHP"/>
</dbReference>
<dbReference type="GO" id="GO:0097720">
    <property type="term" value="P:calcineurin-mediated signaling"/>
    <property type="evidence" value="ECO:0007669"/>
    <property type="project" value="InterPro"/>
</dbReference>